<gene>
    <name evidence="4" type="ORF">B0I35DRAFT_70113</name>
</gene>
<feature type="transmembrane region" description="Helical" evidence="2">
    <location>
        <begin position="126"/>
        <end position="147"/>
    </location>
</feature>
<name>A0A8K0WN19_9HYPO</name>
<dbReference type="OrthoDB" id="5327148at2759"/>
<dbReference type="AlphaFoldDB" id="A0A8K0WN19"/>
<evidence type="ECO:0000256" key="1">
    <source>
        <dbReference type="SAM" id="MobiDB-lite"/>
    </source>
</evidence>
<evidence type="ECO:0000256" key="2">
    <source>
        <dbReference type="SAM" id="Phobius"/>
    </source>
</evidence>
<keyword evidence="2" id="KW-0472">Membrane</keyword>
<accession>A0A8K0WN19</accession>
<dbReference type="InterPro" id="IPR056019">
    <property type="entry name" value="DUF7598"/>
</dbReference>
<reference evidence="4" key="1">
    <citation type="journal article" date="2021" name="Nat. Commun.">
        <title>Genetic determinants of endophytism in the Arabidopsis root mycobiome.</title>
        <authorList>
            <person name="Mesny F."/>
            <person name="Miyauchi S."/>
            <person name="Thiergart T."/>
            <person name="Pickel B."/>
            <person name="Atanasova L."/>
            <person name="Karlsson M."/>
            <person name="Huettel B."/>
            <person name="Barry K.W."/>
            <person name="Haridas S."/>
            <person name="Chen C."/>
            <person name="Bauer D."/>
            <person name="Andreopoulos W."/>
            <person name="Pangilinan J."/>
            <person name="LaButti K."/>
            <person name="Riley R."/>
            <person name="Lipzen A."/>
            <person name="Clum A."/>
            <person name="Drula E."/>
            <person name="Henrissat B."/>
            <person name="Kohler A."/>
            <person name="Grigoriev I.V."/>
            <person name="Martin F.M."/>
            <person name="Hacquard S."/>
        </authorList>
    </citation>
    <scope>NUCLEOTIDE SEQUENCE</scope>
    <source>
        <strain evidence="4">MPI-CAGE-CH-0235</strain>
    </source>
</reference>
<protein>
    <recommendedName>
        <fullName evidence="3">DUF7598 domain-containing protein</fullName>
    </recommendedName>
</protein>
<comment type="caution">
    <text evidence="4">The sequence shown here is derived from an EMBL/GenBank/DDBJ whole genome shotgun (WGS) entry which is preliminary data.</text>
</comment>
<evidence type="ECO:0000313" key="5">
    <source>
        <dbReference type="Proteomes" id="UP000813444"/>
    </source>
</evidence>
<dbReference type="Proteomes" id="UP000813444">
    <property type="component" value="Unassembled WGS sequence"/>
</dbReference>
<feature type="transmembrane region" description="Helical" evidence="2">
    <location>
        <begin position="12"/>
        <end position="38"/>
    </location>
</feature>
<organism evidence="4 5">
    <name type="scientific">Stachybotrys elegans</name>
    <dbReference type="NCBI Taxonomy" id="80388"/>
    <lineage>
        <taxon>Eukaryota</taxon>
        <taxon>Fungi</taxon>
        <taxon>Dikarya</taxon>
        <taxon>Ascomycota</taxon>
        <taxon>Pezizomycotina</taxon>
        <taxon>Sordariomycetes</taxon>
        <taxon>Hypocreomycetidae</taxon>
        <taxon>Hypocreales</taxon>
        <taxon>Stachybotryaceae</taxon>
        <taxon>Stachybotrys</taxon>
    </lineage>
</organism>
<keyword evidence="2" id="KW-0812">Transmembrane</keyword>
<dbReference type="Pfam" id="PF24535">
    <property type="entry name" value="DUF7598"/>
    <property type="match status" value="1"/>
</dbReference>
<dbReference type="PROSITE" id="PS51257">
    <property type="entry name" value="PROKAR_LIPOPROTEIN"/>
    <property type="match status" value="1"/>
</dbReference>
<feature type="compositionally biased region" description="Polar residues" evidence="1">
    <location>
        <begin position="205"/>
        <end position="214"/>
    </location>
</feature>
<sequence>MFGISRGAGMIVLQILRAATVIGLLAGAASCYILMLHLDQDRGWFVFEGASIFFLSLVCLGLIVTEFPIINTVRDFFRESLPMLGPDSGLGALSLCLCVIGCNLLSKLNQPAYDTRNLADAFRQLIMAAGILNLVFGLLNGICTWVWSNRKEGIMARSVRSNGSLAEASEKGTRSWNEIESIGSIRKEKRKSKFYGMFWKGNNDNEVNSSSPRPNISGPMHADNSYDDDLEARQSPIVPGVRRPDTALHPMMHTRSSSRYSEANMSRF</sequence>
<keyword evidence="2" id="KW-1133">Transmembrane helix</keyword>
<evidence type="ECO:0000259" key="3">
    <source>
        <dbReference type="Pfam" id="PF24535"/>
    </source>
</evidence>
<feature type="transmembrane region" description="Helical" evidence="2">
    <location>
        <begin position="88"/>
        <end position="106"/>
    </location>
</feature>
<proteinExistence type="predicted"/>
<feature type="domain" description="DUF7598" evidence="3">
    <location>
        <begin position="9"/>
        <end position="146"/>
    </location>
</feature>
<feature type="transmembrane region" description="Helical" evidence="2">
    <location>
        <begin position="44"/>
        <end position="67"/>
    </location>
</feature>
<feature type="region of interest" description="Disordered" evidence="1">
    <location>
        <begin position="205"/>
        <end position="268"/>
    </location>
</feature>
<keyword evidence="5" id="KW-1185">Reference proteome</keyword>
<dbReference type="EMBL" id="JAGPNK010000011">
    <property type="protein sequence ID" value="KAH7311678.1"/>
    <property type="molecule type" value="Genomic_DNA"/>
</dbReference>
<evidence type="ECO:0000313" key="4">
    <source>
        <dbReference type="EMBL" id="KAH7311678.1"/>
    </source>
</evidence>
<feature type="compositionally biased region" description="Polar residues" evidence="1">
    <location>
        <begin position="254"/>
        <end position="268"/>
    </location>
</feature>